<dbReference type="InterPro" id="IPR009387">
    <property type="entry name" value="HigB-2"/>
</dbReference>
<sequence>MSDSSLSLVSNDGSQRLFKTRWFAAQAHTLGIADCELAAAAQLLRAGSAGSLGGGVWRKRLGRGDGREIILLKRNRHFFCVYARAGRAITDLRHDELRAFQEVAGEYANFGERELDALVASGVLMEIRAPEERRRKK</sequence>
<evidence type="ECO:0000313" key="1">
    <source>
        <dbReference type="EMBL" id="KAF1044042.1"/>
    </source>
</evidence>
<accession>A0A7V8FX19</accession>
<dbReference type="AlphaFoldDB" id="A0A7V8FX19"/>
<dbReference type="EMBL" id="WNDX01000049">
    <property type="protein sequence ID" value="KAF1044042.1"/>
    <property type="molecule type" value="Genomic_DNA"/>
</dbReference>
<organism evidence="1 2">
    <name type="scientific">Herbaspirillum frisingense</name>
    <dbReference type="NCBI Taxonomy" id="92645"/>
    <lineage>
        <taxon>Bacteria</taxon>
        <taxon>Pseudomonadati</taxon>
        <taxon>Pseudomonadota</taxon>
        <taxon>Betaproteobacteria</taxon>
        <taxon>Burkholderiales</taxon>
        <taxon>Oxalobacteraceae</taxon>
        <taxon>Herbaspirillum</taxon>
    </lineage>
</organism>
<dbReference type="Pfam" id="PF06296">
    <property type="entry name" value="RelE"/>
    <property type="match status" value="1"/>
</dbReference>
<reference evidence="2" key="1">
    <citation type="journal article" date="2020" name="MBio">
        <title>Horizontal gene transfer to a defensive symbiont with a reduced genome amongst a multipartite beetle microbiome.</title>
        <authorList>
            <person name="Waterworth S.C."/>
            <person name="Florez L.V."/>
            <person name="Rees E.R."/>
            <person name="Hertweck C."/>
            <person name="Kaltenpoth M."/>
            <person name="Kwan J.C."/>
        </authorList>
    </citation>
    <scope>NUCLEOTIDE SEQUENCE [LARGE SCALE GENOMIC DNA]</scope>
</reference>
<evidence type="ECO:0008006" key="3">
    <source>
        <dbReference type="Google" id="ProtNLM"/>
    </source>
</evidence>
<dbReference type="Proteomes" id="UP000462435">
    <property type="component" value="Unassembled WGS sequence"/>
</dbReference>
<gene>
    <name evidence="1" type="ORF">GAK35_01922</name>
</gene>
<proteinExistence type="predicted"/>
<evidence type="ECO:0000313" key="2">
    <source>
        <dbReference type="Proteomes" id="UP000462435"/>
    </source>
</evidence>
<comment type="caution">
    <text evidence="1">The sequence shown here is derived from an EMBL/GenBank/DDBJ whole genome shotgun (WGS) entry which is preliminary data.</text>
</comment>
<name>A0A7V8FX19_9BURK</name>
<protein>
    <recommendedName>
        <fullName evidence="3">Type II toxin-antitoxin system RelE/ParE family toxin</fullName>
    </recommendedName>
</protein>